<protein>
    <recommendedName>
        <fullName evidence="3">Transglycosylase SLT domain-containing protein</fullName>
    </recommendedName>
</protein>
<evidence type="ECO:0000313" key="2">
    <source>
        <dbReference type="Proteomes" id="UP001150678"/>
    </source>
</evidence>
<evidence type="ECO:0008006" key="3">
    <source>
        <dbReference type="Google" id="ProtNLM"/>
    </source>
</evidence>
<dbReference type="RefSeq" id="WP_274079569.1">
    <property type="nucleotide sequence ID" value="NZ_JANIAN010000037.1"/>
</dbReference>
<dbReference type="InterPro" id="IPR023346">
    <property type="entry name" value="Lysozyme-like_dom_sf"/>
</dbReference>
<gene>
    <name evidence="1" type="ORF">NP533_22490</name>
</gene>
<sequence>MRSRAWSVDINGAPYIGLQSGSTQFRIQFNIDVSPGSSVSYADIRLYNLSKESGIVSGASIILKAGYTDNIDAIFTGTVTNVLREREPGSPEIITRLICKSGFAVVDRGSAQVSLGPGARVEEAIRALAREWPIPIDIDNEQFADDLPMARGYYADGDIPKAMDNLARAYKFTWLQHMGRMYVTKPEMERNSTSIKINQLTGMIGIPEITRGPYGLGVFVSAQLNPSIMVSSVIDLKSEFATYNTGNLYLSEVQPEAVPVGEYNVFSLRYSGDSHSDTWKVDIDGIRWGTKPDTRSVSTPENGKLIWMARIKDEEFTAFKAKVVAVGQSLAINPNWLMAVMGYETGYTFSPRERNSGSTATGLIQFIESTARSLGTSTAQLARMTAVQQLDYVEKYYAQYAKRIRNLGDAYMAVLWPAAIGRPDSFVMWQRDTGPYQREYAANSGFDKNNKGYITRGDAVAAVNDSYREGGKFAK</sequence>
<evidence type="ECO:0000313" key="1">
    <source>
        <dbReference type="EMBL" id="MDD2108956.1"/>
    </source>
</evidence>
<accession>A0A9X4D485</accession>
<name>A0A9X4D485_9PSED</name>
<dbReference type="Proteomes" id="UP001150678">
    <property type="component" value="Unassembled WGS sequence"/>
</dbReference>
<reference evidence="1" key="1">
    <citation type="submission" date="2022-07" db="EMBL/GenBank/DDBJ databases">
        <title>Multi-strain Analysis of Pseudomonas putida Reveals Metabolic and Genetic Diversity.</title>
        <authorList>
            <person name="Monk J.M."/>
        </authorList>
    </citation>
    <scope>NUCLEOTIDE SEQUENCE</scope>
    <source>
        <strain evidence="1">17514</strain>
    </source>
</reference>
<dbReference type="EMBL" id="JANIAN010000037">
    <property type="protein sequence ID" value="MDD2108956.1"/>
    <property type="molecule type" value="Genomic_DNA"/>
</dbReference>
<proteinExistence type="predicted"/>
<dbReference type="AlphaFoldDB" id="A0A9X4D485"/>
<comment type="caution">
    <text evidence="1">The sequence shown here is derived from an EMBL/GenBank/DDBJ whole genome shotgun (WGS) entry which is preliminary data.</text>
</comment>
<organism evidence="1 2">
    <name type="scientific">Pseudomonas asiatica</name>
    <dbReference type="NCBI Taxonomy" id="2219225"/>
    <lineage>
        <taxon>Bacteria</taxon>
        <taxon>Pseudomonadati</taxon>
        <taxon>Pseudomonadota</taxon>
        <taxon>Gammaproteobacteria</taxon>
        <taxon>Pseudomonadales</taxon>
        <taxon>Pseudomonadaceae</taxon>
        <taxon>Pseudomonas</taxon>
    </lineage>
</organism>
<dbReference type="Gene3D" id="1.10.530.10">
    <property type="match status" value="1"/>
</dbReference>
<dbReference type="SUPFAM" id="SSF53955">
    <property type="entry name" value="Lysozyme-like"/>
    <property type="match status" value="1"/>
</dbReference>